<feature type="transmembrane region" description="Helical" evidence="8">
    <location>
        <begin position="408"/>
        <end position="427"/>
    </location>
</feature>
<keyword evidence="2" id="KW-1003">Cell membrane</keyword>
<dbReference type="GO" id="GO:0016763">
    <property type="term" value="F:pentosyltransferase activity"/>
    <property type="evidence" value="ECO:0007669"/>
    <property type="project" value="TreeGrafter"/>
</dbReference>
<keyword evidence="5 8" id="KW-0812">Transmembrane</keyword>
<feature type="transmembrane region" description="Helical" evidence="8">
    <location>
        <begin position="354"/>
        <end position="373"/>
    </location>
</feature>
<feature type="transmembrane region" description="Helical" evidence="8">
    <location>
        <begin position="158"/>
        <end position="179"/>
    </location>
</feature>
<evidence type="ECO:0000313" key="10">
    <source>
        <dbReference type="Proteomes" id="UP000050501"/>
    </source>
</evidence>
<evidence type="ECO:0000256" key="4">
    <source>
        <dbReference type="ARBA" id="ARBA00022679"/>
    </source>
</evidence>
<sequence>MSLEPPRADVPENAEPLQVEVEIAAGERVEILVGPEPGPNSVRIRRQAARTAGRLAGLRAAWARWNVYRLPYREKALFRLGLGFCALMLLLFLPSFPVSFTAVEALPSLSAEYLLKSGLRGPEGDFLPAFFRVDGQYTLGLGAYLQFLAVFLLGKSVFLARALTALVSLAGAAALSWAWRDALHVRTWWLIPWLLAVTPAWFLHSRAAWPYALAASAFGLVLWAGMRALNGGRWAYWGALAAAGLGVYAYPPAVVPLGLLAAAVTLLAARRLPRRGLTLAVGAGLAAAMALPYVRFALAHPDEALQPLQLASFWLDPELSLGGRLEGLGAAVLSGLNPWFWFSPTQSGPLLQRMLGYAPVPLAFLPFFLLGAGRLLRGPWTAERGLAAAALLASPGAAWVTGASVGALLPAAAAGVGVTALGLGMTFDFLERYRPFNRPLLAALTAVILTASGTVMLSDAVTRGPLWFRDYGLGGLQYGARQLFPLVAEAQRATASRSLTISPQWAAQVDVLSQFFLDQPEVEVRIAGPEWGTQRIEPALGETLWVSTAAEFETLRESQLFNEPQVAARLDYPDGSPGFVLARWSYRADIEAVMAARRYALFEPVSESLTVGGQTLEITHPPLLEPLGNVFDGDVNTLTKTGGANPLVLQIHFSTPRRLSGVRLAVGAERVNLSAAVYPAAGGEALSFAVDGAQTDGNKSLTLEFPGGILAERLDLALNDVDAAEVSNVHLWEVEFLP</sequence>
<keyword evidence="10" id="KW-1185">Reference proteome</keyword>
<gene>
    <name evidence="9" type="ORF">ADN01_11480</name>
</gene>
<accession>A0A0P6XKI7</accession>
<keyword evidence="7 8" id="KW-0472">Membrane</keyword>
<feature type="transmembrane region" description="Helical" evidence="8">
    <location>
        <begin position="135"/>
        <end position="153"/>
    </location>
</feature>
<evidence type="ECO:0000256" key="7">
    <source>
        <dbReference type="ARBA" id="ARBA00023136"/>
    </source>
</evidence>
<evidence type="ECO:0000256" key="2">
    <source>
        <dbReference type="ARBA" id="ARBA00022475"/>
    </source>
</evidence>
<dbReference type="InterPro" id="IPR050297">
    <property type="entry name" value="LipidA_mod_glycosyltrf_83"/>
</dbReference>
<evidence type="ECO:0000256" key="8">
    <source>
        <dbReference type="SAM" id="Phobius"/>
    </source>
</evidence>
<dbReference type="EMBL" id="LGCM01000039">
    <property type="protein sequence ID" value="KPL80739.1"/>
    <property type="molecule type" value="Genomic_DNA"/>
</dbReference>
<proteinExistence type="predicted"/>
<dbReference type="GO" id="GO:0009103">
    <property type="term" value="P:lipopolysaccharide biosynthetic process"/>
    <property type="evidence" value="ECO:0007669"/>
    <property type="project" value="UniProtKB-ARBA"/>
</dbReference>
<feature type="transmembrane region" description="Helical" evidence="8">
    <location>
        <begin position="76"/>
        <end position="96"/>
    </location>
</feature>
<evidence type="ECO:0008006" key="11">
    <source>
        <dbReference type="Google" id="ProtNLM"/>
    </source>
</evidence>
<evidence type="ECO:0000313" key="9">
    <source>
        <dbReference type="EMBL" id="KPL80739.1"/>
    </source>
</evidence>
<comment type="subcellular location">
    <subcellularLocation>
        <location evidence="1">Cell membrane</location>
        <topology evidence="1">Multi-pass membrane protein</topology>
    </subcellularLocation>
</comment>
<protein>
    <recommendedName>
        <fullName evidence="11">Glycosyltransferase RgtA/B/C/D-like domain-containing protein</fullName>
    </recommendedName>
</protein>
<dbReference type="PATRIC" id="fig|229921.5.peg.1518"/>
<feature type="transmembrane region" description="Helical" evidence="8">
    <location>
        <begin position="185"/>
        <end position="204"/>
    </location>
</feature>
<dbReference type="Proteomes" id="UP000050501">
    <property type="component" value="Unassembled WGS sequence"/>
</dbReference>
<feature type="transmembrane region" description="Helical" evidence="8">
    <location>
        <begin position="439"/>
        <end position="457"/>
    </location>
</feature>
<evidence type="ECO:0000256" key="6">
    <source>
        <dbReference type="ARBA" id="ARBA00022989"/>
    </source>
</evidence>
<reference evidence="9 10" key="1">
    <citation type="submission" date="2015-07" db="EMBL/GenBank/DDBJ databases">
        <title>Genome sequence of Levilinea saccharolytica DSM 16555.</title>
        <authorList>
            <person name="Hemp J."/>
            <person name="Ward L.M."/>
            <person name="Pace L.A."/>
            <person name="Fischer W.W."/>
        </authorList>
    </citation>
    <scope>NUCLEOTIDE SEQUENCE [LARGE SCALE GENOMIC DNA]</scope>
    <source>
        <strain evidence="9 10">KIBI-1</strain>
    </source>
</reference>
<evidence type="ECO:0000256" key="3">
    <source>
        <dbReference type="ARBA" id="ARBA00022676"/>
    </source>
</evidence>
<dbReference type="GO" id="GO:0005886">
    <property type="term" value="C:plasma membrane"/>
    <property type="evidence" value="ECO:0007669"/>
    <property type="project" value="UniProtKB-SubCell"/>
</dbReference>
<evidence type="ECO:0000256" key="5">
    <source>
        <dbReference type="ARBA" id="ARBA00022692"/>
    </source>
</evidence>
<dbReference type="AlphaFoldDB" id="A0A0P6XKI7"/>
<feature type="transmembrane region" description="Helical" evidence="8">
    <location>
        <begin position="249"/>
        <end position="269"/>
    </location>
</feature>
<comment type="caution">
    <text evidence="9">The sequence shown here is derived from an EMBL/GenBank/DDBJ whole genome shotgun (WGS) entry which is preliminary data.</text>
</comment>
<feature type="transmembrane region" description="Helical" evidence="8">
    <location>
        <begin position="276"/>
        <end position="298"/>
    </location>
</feature>
<feature type="transmembrane region" description="Helical" evidence="8">
    <location>
        <begin position="211"/>
        <end position="229"/>
    </location>
</feature>
<dbReference type="RefSeq" id="WP_062417640.1">
    <property type="nucleotide sequence ID" value="NZ_DF967974.1"/>
</dbReference>
<keyword evidence="6 8" id="KW-1133">Transmembrane helix</keyword>
<dbReference type="PANTHER" id="PTHR33908:SF3">
    <property type="entry name" value="UNDECAPRENYL PHOSPHATE-ALPHA-4-AMINO-4-DEOXY-L-ARABINOSE ARABINOSYL TRANSFERASE"/>
    <property type="match status" value="1"/>
</dbReference>
<keyword evidence="4" id="KW-0808">Transferase</keyword>
<dbReference type="GO" id="GO:0010041">
    <property type="term" value="P:response to iron(III) ion"/>
    <property type="evidence" value="ECO:0007669"/>
    <property type="project" value="TreeGrafter"/>
</dbReference>
<keyword evidence="3" id="KW-0328">Glycosyltransferase</keyword>
<dbReference type="PANTHER" id="PTHR33908">
    <property type="entry name" value="MANNOSYLTRANSFERASE YKCB-RELATED"/>
    <property type="match status" value="1"/>
</dbReference>
<evidence type="ECO:0000256" key="1">
    <source>
        <dbReference type="ARBA" id="ARBA00004651"/>
    </source>
</evidence>
<organism evidence="9 10">
    <name type="scientific">Levilinea saccharolytica</name>
    <dbReference type="NCBI Taxonomy" id="229921"/>
    <lineage>
        <taxon>Bacteria</taxon>
        <taxon>Bacillati</taxon>
        <taxon>Chloroflexota</taxon>
        <taxon>Anaerolineae</taxon>
        <taxon>Anaerolineales</taxon>
        <taxon>Anaerolineaceae</taxon>
        <taxon>Levilinea</taxon>
    </lineage>
</organism>
<name>A0A0P6XKI7_9CHLR</name>
<feature type="transmembrane region" description="Helical" evidence="8">
    <location>
        <begin position="385"/>
        <end position="402"/>
    </location>
</feature>